<keyword evidence="3" id="KW-1185">Reference proteome</keyword>
<sequence length="239" mass="27257">MRVEQTFVSSSFLPPTSVLKPQPLPSIRATNRPPSPISLLISISSSQPNEPTQTPDASCLIEEVKKREKSKKKRDFCAHCHRHPQPRHITVDHLAKDQLDIVAKFEKLNLSRLESHLDKPKKAKASDAKRGEADSTFFSKADKGKQKKPSKRRTKLKKPKEKRIATQKAIDSLDDYYQIVKRPLKLVDFMTELKIDKGEEEDEDSLPVDSGQVILVTYDMLMREEYTKKATSESCQMDV</sequence>
<evidence type="ECO:0000256" key="1">
    <source>
        <dbReference type="SAM" id="MobiDB-lite"/>
    </source>
</evidence>
<feature type="region of interest" description="Disordered" evidence="1">
    <location>
        <begin position="116"/>
        <end position="163"/>
    </location>
</feature>
<accession>A0ABD0TUV5</accession>
<evidence type="ECO:0000313" key="3">
    <source>
        <dbReference type="Proteomes" id="UP001552299"/>
    </source>
</evidence>
<reference evidence="2 3" key="1">
    <citation type="journal article" date="2024" name="Plant Biotechnol. J.">
        <title>Dendrobium thyrsiflorum genome and its molecular insights into genes involved in important horticultural traits.</title>
        <authorList>
            <person name="Chen B."/>
            <person name="Wang J.Y."/>
            <person name="Zheng P.J."/>
            <person name="Li K.L."/>
            <person name="Liang Y.M."/>
            <person name="Chen X.F."/>
            <person name="Zhang C."/>
            <person name="Zhao X."/>
            <person name="He X."/>
            <person name="Zhang G.Q."/>
            <person name="Liu Z.J."/>
            <person name="Xu Q."/>
        </authorList>
    </citation>
    <scope>NUCLEOTIDE SEQUENCE [LARGE SCALE GENOMIC DNA]</scope>
    <source>
        <strain evidence="2">GZMU011</strain>
    </source>
</reference>
<dbReference type="AlphaFoldDB" id="A0ABD0TUV5"/>
<proteinExistence type="predicted"/>
<evidence type="ECO:0000313" key="2">
    <source>
        <dbReference type="EMBL" id="KAL0903459.1"/>
    </source>
</evidence>
<name>A0ABD0TUV5_DENTH</name>
<feature type="compositionally biased region" description="Basic and acidic residues" evidence="1">
    <location>
        <begin position="116"/>
        <end position="133"/>
    </location>
</feature>
<feature type="compositionally biased region" description="Basic residues" evidence="1">
    <location>
        <begin position="145"/>
        <end position="161"/>
    </location>
</feature>
<organism evidence="2 3">
    <name type="scientific">Dendrobium thyrsiflorum</name>
    <name type="common">Pinecone-like raceme dendrobium</name>
    <name type="synonym">Orchid</name>
    <dbReference type="NCBI Taxonomy" id="117978"/>
    <lineage>
        <taxon>Eukaryota</taxon>
        <taxon>Viridiplantae</taxon>
        <taxon>Streptophyta</taxon>
        <taxon>Embryophyta</taxon>
        <taxon>Tracheophyta</taxon>
        <taxon>Spermatophyta</taxon>
        <taxon>Magnoliopsida</taxon>
        <taxon>Liliopsida</taxon>
        <taxon>Asparagales</taxon>
        <taxon>Orchidaceae</taxon>
        <taxon>Epidendroideae</taxon>
        <taxon>Malaxideae</taxon>
        <taxon>Dendrobiinae</taxon>
        <taxon>Dendrobium</taxon>
    </lineage>
</organism>
<comment type="caution">
    <text evidence="2">The sequence shown here is derived from an EMBL/GenBank/DDBJ whole genome shotgun (WGS) entry which is preliminary data.</text>
</comment>
<dbReference type="EMBL" id="JANQDX010000020">
    <property type="protein sequence ID" value="KAL0903459.1"/>
    <property type="molecule type" value="Genomic_DNA"/>
</dbReference>
<dbReference type="Proteomes" id="UP001552299">
    <property type="component" value="Unassembled WGS sequence"/>
</dbReference>
<gene>
    <name evidence="2" type="ORF">M5K25_027842</name>
</gene>
<protein>
    <submittedName>
        <fullName evidence="2">Uncharacterized protein</fullName>
    </submittedName>
</protein>